<organism evidence="2 3">
    <name type="scientific">Calocera cornea HHB12733</name>
    <dbReference type="NCBI Taxonomy" id="1353952"/>
    <lineage>
        <taxon>Eukaryota</taxon>
        <taxon>Fungi</taxon>
        <taxon>Dikarya</taxon>
        <taxon>Basidiomycota</taxon>
        <taxon>Agaricomycotina</taxon>
        <taxon>Dacrymycetes</taxon>
        <taxon>Dacrymycetales</taxon>
        <taxon>Dacrymycetaceae</taxon>
        <taxon>Calocera</taxon>
    </lineage>
</organism>
<dbReference type="Proteomes" id="UP000076842">
    <property type="component" value="Unassembled WGS sequence"/>
</dbReference>
<gene>
    <name evidence="2" type="ORF">CALCODRAFT_152486</name>
</gene>
<dbReference type="EMBL" id="KV424126">
    <property type="protein sequence ID" value="KZT51085.1"/>
    <property type="molecule type" value="Genomic_DNA"/>
</dbReference>
<sequence>MRDYFLDAFRPVHSWQGGGTGGGGYMYVLNGTGDMTSLRTTGDRRHPPPFPDLAHLACGSLRVGLWRETGCTRSDRWLLATGLCLCCEPVEARPPKSGDGATTPAGPYPPLPPSDSSVSGHLACWQASSKPAARAPGQGRPSCTHLDRTPPRIPARTRRIKPVLARLLPRTRTRALMSSGGPGS</sequence>
<accession>A0A165CN57</accession>
<dbReference type="InParanoid" id="A0A165CN57"/>
<name>A0A165CN57_9BASI</name>
<evidence type="ECO:0000256" key="1">
    <source>
        <dbReference type="SAM" id="MobiDB-lite"/>
    </source>
</evidence>
<evidence type="ECO:0000313" key="2">
    <source>
        <dbReference type="EMBL" id="KZT51085.1"/>
    </source>
</evidence>
<feature type="region of interest" description="Disordered" evidence="1">
    <location>
        <begin position="94"/>
        <end position="115"/>
    </location>
</feature>
<keyword evidence="3" id="KW-1185">Reference proteome</keyword>
<proteinExistence type="predicted"/>
<reference evidence="2 3" key="1">
    <citation type="journal article" date="2016" name="Mol. Biol. Evol.">
        <title>Comparative Genomics of Early-Diverging Mushroom-Forming Fungi Provides Insights into the Origins of Lignocellulose Decay Capabilities.</title>
        <authorList>
            <person name="Nagy L.G."/>
            <person name="Riley R."/>
            <person name="Tritt A."/>
            <person name="Adam C."/>
            <person name="Daum C."/>
            <person name="Floudas D."/>
            <person name="Sun H."/>
            <person name="Yadav J.S."/>
            <person name="Pangilinan J."/>
            <person name="Larsson K.H."/>
            <person name="Matsuura K."/>
            <person name="Barry K."/>
            <person name="Labutti K."/>
            <person name="Kuo R."/>
            <person name="Ohm R.A."/>
            <person name="Bhattacharya S.S."/>
            <person name="Shirouzu T."/>
            <person name="Yoshinaga Y."/>
            <person name="Martin F.M."/>
            <person name="Grigoriev I.V."/>
            <person name="Hibbett D.S."/>
        </authorList>
    </citation>
    <scope>NUCLEOTIDE SEQUENCE [LARGE SCALE GENOMIC DNA]</scope>
    <source>
        <strain evidence="2 3">HHB12733</strain>
    </source>
</reference>
<protein>
    <submittedName>
        <fullName evidence="2">Uncharacterized protein</fullName>
    </submittedName>
</protein>
<dbReference type="AlphaFoldDB" id="A0A165CN57"/>
<evidence type="ECO:0000313" key="3">
    <source>
        <dbReference type="Proteomes" id="UP000076842"/>
    </source>
</evidence>
<feature type="region of interest" description="Disordered" evidence="1">
    <location>
        <begin position="128"/>
        <end position="156"/>
    </location>
</feature>